<dbReference type="Pfam" id="PF14765">
    <property type="entry name" value="PS-DH"/>
    <property type="match status" value="1"/>
</dbReference>
<dbReference type="InterPro" id="IPR050091">
    <property type="entry name" value="PKS_NRPS_Biosynth_Enz"/>
</dbReference>
<evidence type="ECO:0000256" key="7">
    <source>
        <dbReference type="PROSITE-ProRule" id="PRU01363"/>
    </source>
</evidence>
<dbReference type="InterPro" id="IPR020843">
    <property type="entry name" value="ER"/>
</dbReference>
<dbReference type="InterPro" id="IPR014030">
    <property type="entry name" value="Ketoacyl_synth_N"/>
</dbReference>
<dbReference type="Gene3D" id="3.40.47.10">
    <property type="match status" value="1"/>
</dbReference>
<dbReference type="Pfam" id="PF00698">
    <property type="entry name" value="Acyl_transf_1"/>
    <property type="match status" value="1"/>
</dbReference>
<reference evidence="13" key="3">
    <citation type="submission" date="2025-08" db="UniProtKB">
        <authorList>
            <consortium name="RefSeq"/>
        </authorList>
    </citation>
    <scope>IDENTIFICATION</scope>
    <source>
        <strain evidence="13">CBS 342.82</strain>
    </source>
</reference>
<dbReference type="PANTHER" id="PTHR43775:SF28">
    <property type="entry name" value="SYNTHASE, PUTATIVE-RELATED"/>
    <property type="match status" value="1"/>
</dbReference>
<dbReference type="Pfam" id="PF21089">
    <property type="entry name" value="PKS_DH_N"/>
    <property type="match status" value="1"/>
</dbReference>
<keyword evidence="1" id="KW-0596">Phosphopantetheine</keyword>
<dbReference type="InterPro" id="IPR001227">
    <property type="entry name" value="Ac_transferase_dom_sf"/>
</dbReference>
<evidence type="ECO:0000313" key="13">
    <source>
        <dbReference type="RefSeq" id="XP_033459946.1"/>
    </source>
</evidence>
<dbReference type="InterPro" id="IPR020807">
    <property type="entry name" value="PKS_DH"/>
</dbReference>
<dbReference type="InterPro" id="IPR013154">
    <property type="entry name" value="ADH-like_N"/>
</dbReference>
<dbReference type="InterPro" id="IPR014043">
    <property type="entry name" value="Acyl_transferase_dom"/>
</dbReference>
<dbReference type="PROSITE" id="PS50075">
    <property type="entry name" value="CARRIER"/>
    <property type="match status" value="1"/>
</dbReference>
<evidence type="ECO:0000259" key="9">
    <source>
        <dbReference type="PROSITE" id="PS50075"/>
    </source>
</evidence>
<dbReference type="InterPro" id="IPR020806">
    <property type="entry name" value="PKS_PP-bd"/>
</dbReference>
<name>A0A6J3M4F7_9PEZI</name>
<feature type="region of interest" description="N-terminal hotdog fold" evidence="7">
    <location>
        <begin position="929"/>
        <end position="1047"/>
    </location>
</feature>
<dbReference type="InterPro" id="IPR049900">
    <property type="entry name" value="PKS_mFAS_DH"/>
</dbReference>
<keyword evidence="2" id="KW-0597">Phosphoprotein</keyword>
<dbReference type="GO" id="GO:0004312">
    <property type="term" value="F:fatty acid synthase activity"/>
    <property type="evidence" value="ECO:0007669"/>
    <property type="project" value="TreeGrafter"/>
</dbReference>
<dbReference type="SMART" id="SM00823">
    <property type="entry name" value="PKS_PP"/>
    <property type="match status" value="1"/>
</dbReference>
<feature type="domain" description="Ketosynthase family 3 (KS3)" evidence="10">
    <location>
        <begin position="49"/>
        <end position="467"/>
    </location>
</feature>
<evidence type="ECO:0000259" key="10">
    <source>
        <dbReference type="PROSITE" id="PS52004"/>
    </source>
</evidence>
<keyword evidence="5" id="KW-0511">Multifunctional enzyme</keyword>
<dbReference type="GO" id="GO:0044550">
    <property type="term" value="P:secondary metabolite biosynthetic process"/>
    <property type="evidence" value="ECO:0007669"/>
    <property type="project" value="TreeGrafter"/>
</dbReference>
<dbReference type="GO" id="GO:0016491">
    <property type="term" value="F:oxidoreductase activity"/>
    <property type="evidence" value="ECO:0007669"/>
    <property type="project" value="InterPro"/>
</dbReference>
<feature type="domain" description="Carrier" evidence="9">
    <location>
        <begin position="2355"/>
        <end position="2432"/>
    </location>
</feature>
<dbReference type="InterPro" id="IPR016036">
    <property type="entry name" value="Malonyl_transacylase_ACP-bd"/>
</dbReference>
<dbReference type="CDD" id="cd05195">
    <property type="entry name" value="enoyl_red"/>
    <property type="match status" value="1"/>
</dbReference>
<dbReference type="InterPro" id="IPR049551">
    <property type="entry name" value="PKS_DH_C"/>
</dbReference>
<dbReference type="InterPro" id="IPR036736">
    <property type="entry name" value="ACP-like_sf"/>
</dbReference>
<feature type="domain" description="PKS/mFAS DH" evidence="11">
    <location>
        <begin position="929"/>
        <end position="1201"/>
    </location>
</feature>
<dbReference type="InterPro" id="IPR057326">
    <property type="entry name" value="KR_dom"/>
</dbReference>
<dbReference type="InterPro" id="IPR016035">
    <property type="entry name" value="Acyl_Trfase/lysoPLipase"/>
</dbReference>
<reference evidence="13" key="1">
    <citation type="submission" date="2020-01" db="EMBL/GenBank/DDBJ databases">
        <authorList>
            <consortium name="DOE Joint Genome Institute"/>
            <person name="Haridas S."/>
            <person name="Albert R."/>
            <person name="Binder M."/>
            <person name="Bloem J."/>
            <person name="Labutti K."/>
            <person name="Salamov A."/>
            <person name="Andreopoulos B."/>
            <person name="Baker S.E."/>
            <person name="Barry K."/>
            <person name="Bills G."/>
            <person name="Bluhm B.H."/>
            <person name="Cannon C."/>
            <person name="Castanera R."/>
            <person name="Culley D.E."/>
            <person name="Daum C."/>
            <person name="Ezra D."/>
            <person name="Gonzalez J.B."/>
            <person name="Henrissat B."/>
            <person name="Kuo A."/>
            <person name="Liang C."/>
            <person name="Lipzen A."/>
            <person name="Lutzoni F."/>
            <person name="Magnuson J."/>
            <person name="Mondo S."/>
            <person name="Nolan M."/>
            <person name="Ohm R."/>
            <person name="Pangilinan J."/>
            <person name="Park H.-J."/>
            <person name="Ramirez L."/>
            <person name="Alfaro M."/>
            <person name="Sun H."/>
            <person name="Tritt A."/>
            <person name="Yoshinaga Y."/>
            <person name="Zwiers L.-H."/>
            <person name="Turgeon B.G."/>
            <person name="Goodwin S.B."/>
            <person name="Spatafora J.W."/>
            <person name="Crous P.W."/>
            <person name="Grigoriev I.V."/>
        </authorList>
    </citation>
    <scope>NUCLEOTIDE SEQUENCE</scope>
    <source>
        <strain evidence="13">CBS 342.82</strain>
    </source>
</reference>
<dbReference type="RefSeq" id="XP_033459946.1">
    <property type="nucleotide sequence ID" value="XM_033603145.1"/>
</dbReference>
<dbReference type="SUPFAM" id="SSF53901">
    <property type="entry name" value="Thiolase-like"/>
    <property type="match status" value="1"/>
</dbReference>
<evidence type="ECO:0000256" key="3">
    <source>
        <dbReference type="ARBA" id="ARBA00022679"/>
    </source>
</evidence>
<dbReference type="InterPro" id="IPR020841">
    <property type="entry name" value="PKS_Beta-ketoAc_synthase_dom"/>
</dbReference>
<dbReference type="Pfam" id="PF02801">
    <property type="entry name" value="Ketoacyl-synt_C"/>
    <property type="match status" value="1"/>
</dbReference>
<dbReference type="SUPFAM" id="SSF52151">
    <property type="entry name" value="FabD/lysophospholipase-like"/>
    <property type="match status" value="1"/>
</dbReference>
<dbReference type="SMART" id="SM00822">
    <property type="entry name" value="PKS_KR"/>
    <property type="match status" value="1"/>
</dbReference>
<dbReference type="CDD" id="cd02440">
    <property type="entry name" value="AdoMet_MTases"/>
    <property type="match status" value="1"/>
</dbReference>
<evidence type="ECO:0000256" key="6">
    <source>
        <dbReference type="ARBA" id="ARBA00023315"/>
    </source>
</evidence>
<dbReference type="Gene3D" id="3.40.50.720">
    <property type="entry name" value="NAD(P)-binding Rossmann-like Domain"/>
    <property type="match status" value="1"/>
</dbReference>
<keyword evidence="3" id="KW-0808">Transferase</keyword>
<dbReference type="Gene3D" id="3.10.129.110">
    <property type="entry name" value="Polyketide synthase dehydratase"/>
    <property type="match status" value="1"/>
</dbReference>
<dbReference type="Proteomes" id="UP000504637">
    <property type="component" value="Unplaced"/>
</dbReference>
<gene>
    <name evidence="13" type="ORF">K489DRAFT_370522</name>
</gene>
<evidence type="ECO:0000256" key="2">
    <source>
        <dbReference type="ARBA" id="ARBA00022553"/>
    </source>
</evidence>
<dbReference type="Pfam" id="PF23297">
    <property type="entry name" value="ACP_SdgA_C"/>
    <property type="match status" value="1"/>
</dbReference>
<dbReference type="InterPro" id="IPR016039">
    <property type="entry name" value="Thiolase-like"/>
</dbReference>
<dbReference type="OrthoDB" id="329835at2759"/>
<dbReference type="Gene3D" id="3.40.366.10">
    <property type="entry name" value="Malonyl-Coenzyme A Acyl Carrier Protein, domain 2"/>
    <property type="match status" value="1"/>
</dbReference>
<dbReference type="GeneID" id="54360945"/>
<dbReference type="SMART" id="SM00826">
    <property type="entry name" value="PKS_DH"/>
    <property type="match status" value="1"/>
</dbReference>
<dbReference type="InterPro" id="IPR013217">
    <property type="entry name" value="Methyltransf_12"/>
</dbReference>
<feature type="region of interest" description="Disordered" evidence="8">
    <location>
        <begin position="1"/>
        <end position="23"/>
    </location>
</feature>
<dbReference type="SMART" id="SM00827">
    <property type="entry name" value="PKS_AT"/>
    <property type="match status" value="1"/>
</dbReference>
<dbReference type="SUPFAM" id="SSF47336">
    <property type="entry name" value="ACP-like"/>
    <property type="match status" value="1"/>
</dbReference>
<dbReference type="PROSITE" id="PS52019">
    <property type="entry name" value="PKS_MFAS_DH"/>
    <property type="match status" value="1"/>
</dbReference>
<feature type="active site" description="Proton donor; for dehydratase activity" evidence="7">
    <location>
        <position position="1119"/>
    </location>
</feature>
<dbReference type="InterPro" id="IPR032821">
    <property type="entry name" value="PKS_assoc"/>
</dbReference>
<dbReference type="SMART" id="SM00825">
    <property type="entry name" value="PKS_KS"/>
    <property type="match status" value="1"/>
</dbReference>
<keyword evidence="4" id="KW-0521">NADP</keyword>
<sequence length="2439" mass="265140">MAPHMYSPGQEHGSPVAVNNGPVSSISSYPDDINLGDGTPGEVHRDNRFVPMAICGMACRLPGGVNSPQDMWDFIINKKDARSVVPASRYNIESWYSEKEKPGTVNTRHGYFIDNDPSTMDTSLFSMTQVELERTDPQQRQLLELAREVVEDAGIVNWRGSKTGVWVGNFSEDWSEIMDKDSQQYGVHRIIGQSDFALANRISYEMDLQGPSATIRTACAASLQSLHNACLAIMNGDCTAAIVAGASLILTPTMTIKLAEQGALSPDASCKTFSADANGYARAEAFNAIYVKPLADAIRDGNPVRAVIRATATNHDGKTPGITFPGEKTQEALIHKAYAAAGIADVSETAFAELHGTGTQAGDSVETKAIGHIFGQNGIYITSIKPNFGHSEGASGLSSLIKAVLALEHRVIPPNIKFTTPNPKIPFAENKLTVPVEPTAWPSDRQERVSINNFGIGGSNVHVILDSAASFDAAPMLEEASDDPQLLLYSAAMSEAVTRTMENHRAYLSQHAERIEDLAYTLATRREHLGHRGFVVASREKPGVQSAPVKPSPLSNIVMVFTGQGAQWPQMGKELLRSNRHFKSTIKAMDAHLKTFGADGPKWTIEAELRKPAKTSQVHLAELSQPLCTAIQVALVAALNAVGVKPAAVVGHSSGEIAAAYAAGALSAEQAITAAFHRGAVAKKQQRKGGMAAIGLSWDDVKPFLVPNVGVACENSAKSVTLSGDLEQVEAVVSEISKAHPNVLARLLKVEKAYHSYHMTEIGEDYYQMVGPKMFGQGLQLPFFSSVTGKILEKGTLLGSRYWQSNLESPVLFRAAVLEILDHDVGKNALFLEIGPHSALAGPLRQIWRERSVSASYVGTLARGQESTEAWLNMLGKLYTLHIPLDLPALFPSGTSLTDLPRYPWDHSNQKWHETRATKEWRFREYAHHDLLGVQIVESTNYEPVWRNILHIDNVPWVRDHQIGEDILLPFTGYVAMAGEAIRQTTGIQEGFKIRQAAATSALALVEGQPIELISTLRKQRLATSVESDWWEFTHFSGEIKAMVESIGPTVNAPELPRQVDSKGWHHASRLAGNVYGPRFQCQENIRSSTTSPGQATGIIKNAHQGDERHFHMHPATMDAGLQLMVVASIFGLTNNFKNQVATSVRELSVSRCAENLTASVIGSVTTNNVVLGSGDFSCNGQVVMRVADFVSTILDNGNAIEAHAAARHVWRADVDFADASELFKPYELKPENLQSFELMTTLCLARARQDIINITPPQDHLQKYKTWIESNIGAQEDYSDSIVQLQKIVDELAGSPLSSAAQALSRVSTSIASLVREEVSPSGVIGMDDSSDKMRTVIPGFDFTDFIVGIAHSRPNLRVLELGAGNGQSAIQVLKQLGSSFSKYTLTDFSSSLFESIKEQFKGIRNVEFVPLDIGLPLEDQGFGDRKFDLIIANNVFHQVADAAAGMRNLRQLLHPQGRLLLQEPSQPVWSNFLFGSLPSWWKAADQLSVGQRLDPQSWNQLIAANDLDIHKEKADSINRILVARPKRSLDISKEITVLRAGDHIDVSLIQARLEERGFAVSLATLESKPHVGRDVVSVLDLAGPFLHDLKPAEFEQLKKYLASVQDAGIFWITKVGSVGVADPRYADVLGFSRSFRNETNVALAVCQTDAEFDSPEVFAAFEKFHSRQEDEVFDSEMEYAVINGKISIGRFYPYSLVNELLVSEPNDAATLAIGRAGRLDGLHWKSRTAEPLGPKDVQIQVYCAGLNHRDVQIAAGLEPGDLAFGQEAAGVVIKTGSGVQHLRAGDRVLALARDALSSVVTASQALCIRLPEALSFAEAATMPTAFSVALYALQNVGNLTDGESVLIHNAASDVGLAAVQIAQQLGAQVYATVDNLEKRKMLSGQLKIPSQHIFDLGEGSFANALLKATNGKGVDVVLNSVTGELLHATWTCVADFGRMIEIGKKDLLGAAKLDMEGFLGNKTFSHVDLDRLRVAKPAVVSKLLMTALKLYNEGHIKPIPVAQTFIHTSVADAFAYLQRDEHIGKVLVELRTLPEQSLLDSDITERQKVTSFESSASYLLVGGLGGLGRVISIWMVERGARNLIYLGRSAGDKHEDQDLVRELRSMGCNVTLVKGSVVNLADVTNAVEQATDAPLKGILQMSIVLRDTLLANMTWDDWELVRAPKVRGTWNLHNATVDAGLDLDFFVCFASIAGAIGTKGQTSYAASNTFLDAFVQYRNSLGLAASAIDLAAVEDVGIIAQSKDVLNQLHSQGFWTIRQNEVIDALAVATGPPSPKAARHDGAYVHANTFVLGLGTATPLSNENNRVPWRRDPRMAVYHNARVEGSSNASSSDDFKSFLTSAKADVSILQTEDATKLIATEIAKKLLGLLMKTDEEINISLGLADLGMDSLIAIDMRQWWKQTFGFNISVLEMLGMGTLEMLGQHAAKGLVALIKGE</sequence>
<dbReference type="Pfam" id="PF13602">
    <property type="entry name" value="ADH_zinc_N_2"/>
    <property type="match status" value="1"/>
</dbReference>
<dbReference type="Gene3D" id="1.10.1200.10">
    <property type="entry name" value="ACP-like"/>
    <property type="match status" value="1"/>
</dbReference>
<dbReference type="Pfam" id="PF16197">
    <property type="entry name" value="KAsynt_C_assoc"/>
    <property type="match status" value="1"/>
</dbReference>
<dbReference type="InterPro" id="IPR013968">
    <property type="entry name" value="PKS_KR"/>
</dbReference>
<dbReference type="InterPro" id="IPR014031">
    <property type="entry name" value="Ketoacyl_synth_C"/>
</dbReference>
<organism evidence="13">
    <name type="scientific">Dissoconium aciculare CBS 342.82</name>
    <dbReference type="NCBI Taxonomy" id="1314786"/>
    <lineage>
        <taxon>Eukaryota</taxon>
        <taxon>Fungi</taxon>
        <taxon>Dikarya</taxon>
        <taxon>Ascomycota</taxon>
        <taxon>Pezizomycotina</taxon>
        <taxon>Dothideomycetes</taxon>
        <taxon>Dothideomycetidae</taxon>
        <taxon>Mycosphaerellales</taxon>
        <taxon>Dissoconiaceae</taxon>
        <taxon>Dissoconium</taxon>
    </lineage>
</organism>
<protein>
    <submittedName>
        <fullName evidence="13">Polyketide synthase</fullName>
    </submittedName>
</protein>
<dbReference type="Pfam" id="PF08659">
    <property type="entry name" value="KR"/>
    <property type="match status" value="1"/>
</dbReference>
<dbReference type="GO" id="GO:0031177">
    <property type="term" value="F:phosphopantetheine binding"/>
    <property type="evidence" value="ECO:0007669"/>
    <property type="project" value="InterPro"/>
</dbReference>
<dbReference type="Gene3D" id="3.90.180.10">
    <property type="entry name" value="Medium-chain alcohol dehydrogenases, catalytic domain"/>
    <property type="match status" value="1"/>
</dbReference>
<reference evidence="13" key="2">
    <citation type="submission" date="2020-04" db="EMBL/GenBank/DDBJ databases">
        <authorList>
            <consortium name="NCBI Genome Project"/>
        </authorList>
    </citation>
    <scope>NUCLEOTIDE SEQUENCE</scope>
    <source>
        <strain evidence="13">CBS 342.82</strain>
    </source>
</reference>
<feature type="active site" description="Proton acceptor; for dehydratase activity" evidence="7">
    <location>
        <position position="961"/>
    </location>
</feature>
<keyword evidence="12" id="KW-1185">Reference proteome</keyword>
<dbReference type="Pfam" id="PF08242">
    <property type="entry name" value="Methyltransf_12"/>
    <property type="match status" value="1"/>
</dbReference>
<dbReference type="InterPro" id="IPR011032">
    <property type="entry name" value="GroES-like_sf"/>
</dbReference>
<dbReference type="SUPFAM" id="SSF53335">
    <property type="entry name" value="S-adenosyl-L-methionine-dependent methyltransferases"/>
    <property type="match status" value="1"/>
</dbReference>
<dbReference type="PANTHER" id="PTHR43775">
    <property type="entry name" value="FATTY ACID SYNTHASE"/>
    <property type="match status" value="1"/>
</dbReference>
<dbReference type="GO" id="GO:0006633">
    <property type="term" value="P:fatty acid biosynthetic process"/>
    <property type="evidence" value="ECO:0007669"/>
    <property type="project" value="TreeGrafter"/>
</dbReference>
<dbReference type="Pfam" id="PF00109">
    <property type="entry name" value="ketoacyl-synt"/>
    <property type="match status" value="1"/>
</dbReference>
<dbReference type="SMART" id="SM00829">
    <property type="entry name" value="PKS_ER"/>
    <property type="match status" value="1"/>
</dbReference>
<dbReference type="CDD" id="cd00833">
    <property type="entry name" value="PKS"/>
    <property type="match status" value="1"/>
</dbReference>
<proteinExistence type="predicted"/>
<evidence type="ECO:0000313" key="12">
    <source>
        <dbReference type="Proteomes" id="UP000504637"/>
    </source>
</evidence>
<dbReference type="InterPro" id="IPR029063">
    <property type="entry name" value="SAM-dependent_MTases_sf"/>
</dbReference>
<dbReference type="Pfam" id="PF08240">
    <property type="entry name" value="ADH_N"/>
    <property type="match status" value="1"/>
</dbReference>
<keyword evidence="6" id="KW-0012">Acyltransferase</keyword>
<dbReference type="SUPFAM" id="SSF55048">
    <property type="entry name" value="Probable ACP-binding domain of malonyl-CoA ACP transacylase"/>
    <property type="match status" value="1"/>
</dbReference>
<dbReference type="Gene3D" id="3.40.50.150">
    <property type="entry name" value="Vaccinia Virus protein VP39"/>
    <property type="match status" value="1"/>
</dbReference>
<dbReference type="InterPro" id="IPR009081">
    <property type="entry name" value="PP-bd_ACP"/>
</dbReference>
<dbReference type="InterPro" id="IPR036291">
    <property type="entry name" value="NAD(P)-bd_dom_sf"/>
</dbReference>
<dbReference type="PROSITE" id="PS52004">
    <property type="entry name" value="KS3_2"/>
    <property type="match status" value="1"/>
</dbReference>
<evidence type="ECO:0000259" key="11">
    <source>
        <dbReference type="PROSITE" id="PS52019"/>
    </source>
</evidence>
<evidence type="ECO:0000256" key="4">
    <source>
        <dbReference type="ARBA" id="ARBA00022857"/>
    </source>
</evidence>
<evidence type="ECO:0000256" key="1">
    <source>
        <dbReference type="ARBA" id="ARBA00022450"/>
    </source>
</evidence>
<dbReference type="SUPFAM" id="SSF51735">
    <property type="entry name" value="NAD(P)-binding Rossmann-fold domains"/>
    <property type="match status" value="2"/>
</dbReference>
<dbReference type="InterPro" id="IPR042104">
    <property type="entry name" value="PKS_dehydratase_sf"/>
</dbReference>
<evidence type="ECO:0000256" key="8">
    <source>
        <dbReference type="SAM" id="MobiDB-lite"/>
    </source>
</evidence>
<dbReference type="SUPFAM" id="SSF50129">
    <property type="entry name" value="GroES-like"/>
    <property type="match status" value="1"/>
</dbReference>
<feature type="region of interest" description="C-terminal hotdog fold" evidence="7">
    <location>
        <begin position="1057"/>
        <end position="1201"/>
    </location>
</feature>
<dbReference type="InterPro" id="IPR049552">
    <property type="entry name" value="PKS_DH_N"/>
</dbReference>
<accession>A0A6J3M4F7</accession>
<evidence type="ECO:0000256" key="5">
    <source>
        <dbReference type="ARBA" id="ARBA00023268"/>
    </source>
</evidence>